<evidence type="ECO:0000313" key="2">
    <source>
        <dbReference type="Proteomes" id="UP000033054"/>
    </source>
</evidence>
<dbReference type="RefSeq" id="WP_046573561.1">
    <property type="nucleotide sequence ID" value="NZ_CP010429.1"/>
</dbReference>
<organism evidence="1 2">
    <name type="scientific">Spirosoma radiotolerans</name>
    <dbReference type="NCBI Taxonomy" id="1379870"/>
    <lineage>
        <taxon>Bacteria</taxon>
        <taxon>Pseudomonadati</taxon>
        <taxon>Bacteroidota</taxon>
        <taxon>Cytophagia</taxon>
        <taxon>Cytophagales</taxon>
        <taxon>Cytophagaceae</taxon>
        <taxon>Spirosoma</taxon>
    </lineage>
</organism>
<dbReference type="OrthoDB" id="960944at2"/>
<accession>A0A0E3ZVF7</accession>
<dbReference type="EMBL" id="CP010429">
    <property type="protein sequence ID" value="AKD55079.1"/>
    <property type="molecule type" value="Genomic_DNA"/>
</dbReference>
<keyword evidence="2" id="KW-1185">Reference proteome</keyword>
<sequence length="92" mass="10127">MRFIAVYNQLQTATGVGFDSLIDALDFLFWGYEDDDLTPQGIYDALTDESIPYDHAGKPVTGSSLDSIRSIAKAYLKTSYRFSGLIPPGNVD</sequence>
<evidence type="ECO:0000313" key="1">
    <source>
        <dbReference type="EMBL" id="AKD55079.1"/>
    </source>
</evidence>
<dbReference type="PATRIC" id="fig|1379870.5.peg.2031"/>
<name>A0A0E3ZVF7_9BACT</name>
<dbReference type="KEGG" id="srd:SD10_09325"/>
<dbReference type="Proteomes" id="UP000033054">
    <property type="component" value="Chromosome"/>
</dbReference>
<reference evidence="1 2" key="1">
    <citation type="journal article" date="2014" name="Curr. Microbiol.">
        <title>Spirosoma radiotolerans sp. nov., a gamma-radiation-resistant bacterium isolated from gamma ray-irradiated soil.</title>
        <authorList>
            <person name="Lee J.J."/>
            <person name="Srinivasan S."/>
            <person name="Lim S."/>
            <person name="Joe M."/>
            <person name="Im S."/>
            <person name="Bae S.I."/>
            <person name="Park K.R."/>
            <person name="Han J.H."/>
            <person name="Park S.H."/>
            <person name="Joo B.M."/>
            <person name="Park S.J."/>
            <person name="Kim M.K."/>
        </authorList>
    </citation>
    <scope>NUCLEOTIDE SEQUENCE [LARGE SCALE GENOMIC DNA]</scope>
    <source>
        <strain evidence="1 2">DG5A</strain>
    </source>
</reference>
<dbReference type="STRING" id="1379870.SD10_09325"/>
<protein>
    <submittedName>
        <fullName evidence="1">Uncharacterized protein</fullName>
    </submittedName>
</protein>
<proteinExistence type="predicted"/>
<dbReference type="AlphaFoldDB" id="A0A0E3ZVF7"/>
<gene>
    <name evidence="1" type="ORF">SD10_09325</name>
</gene>
<dbReference type="HOGENOM" id="CLU_2525875_0_0_10"/>